<dbReference type="InterPro" id="IPR011989">
    <property type="entry name" value="ARM-like"/>
</dbReference>
<dbReference type="EMBL" id="ASPP01020671">
    <property type="protein sequence ID" value="ETO13336.1"/>
    <property type="molecule type" value="Genomic_DNA"/>
</dbReference>
<dbReference type="Gene3D" id="1.25.10.10">
    <property type="entry name" value="Leucine-rich Repeat Variant"/>
    <property type="match status" value="1"/>
</dbReference>
<dbReference type="InterPro" id="IPR016024">
    <property type="entry name" value="ARM-type_fold"/>
</dbReference>
<protein>
    <submittedName>
        <fullName evidence="7">Uncharacterized protein</fullName>
    </submittedName>
</protein>
<dbReference type="Proteomes" id="UP000023152">
    <property type="component" value="Unassembled WGS sequence"/>
</dbReference>
<dbReference type="InterPro" id="IPR040122">
    <property type="entry name" value="Importin_beta"/>
</dbReference>
<feature type="transmembrane region" description="Helical" evidence="6">
    <location>
        <begin position="7"/>
        <end position="26"/>
    </location>
</feature>
<comment type="subcellular location">
    <subcellularLocation>
        <location evidence="1">Cytoplasm</location>
    </subcellularLocation>
</comment>
<name>X6MI61_RETFI</name>
<evidence type="ECO:0000256" key="5">
    <source>
        <dbReference type="ARBA" id="ARBA00022927"/>
    </source>
</evidence>
<gene>
    <name evidence="7" type="ORF">RFI_24039</name>
</gene>
<dbReference type="OrthoDB" id="7862313at2759"/>
<proteinExistence type="predicted"/>
<evidence type="ECO:0000313" key="8">
    <source>
        <dbReference type="Proteomes" id="UP000023152"/>
    </source>
</evidence>
<reference evidence="7 8" key="1">
    <citation type="journal article" date="2013" name="Curr. Biol.">
        <title>The Genome of the Foraminiferan Reticulomyxa filosa.</title>
        <authorList>
            <person name="Glockner G."/>
            <person name="Hulsmann N."/>
            <person name="Schleicher M."/>
            <person name="Noegel A.A."/>
            <person name="Eichinger L."/>
            <person name="Gallinger C."/>
            <person name="Pawlowski J."/>
            <person name="Sierra R."/>
            <person name="Euteneuer U."/>
            <person name="Pillet L."/>
            <person name="Moustafa A."/>
            <person name="Platzer M."/>
            <person name="Groth M."/>
            <person name="Szafranski K."/>
            <person name="Schliwa M."/>
        </authorList>
    </citation>
    <scope>NUCLEOTIDE SEQUENCE [LARGE SCALE GENOMIC DNA]</scope>
</reference>
<comment type="caution">
    <text evidence="7">The sequence shown here is derived from an EMBL/GenBank/DDBJ whole genome shotgun (WGS) entry which is preliminary data.</text>
</comment>
<keyword evidence="4" id="KW-0677">Repeat</keyword>
<sequence length="350" mass="40413">TLEKARFVFIVYVTIFFFFFFFFFVASQYKRIAINDTNTYKKKKLQRVWCYKWTQGNNDYVWGPDIEEWIDKSFSLYIQSIIDEEDKDTLCCMLDNFNSELKMLGPKAVETHMEGLMSAICNFYNEKTSCHANSDIENEDTKDVETKHKFVTDMVAETLAVLAELWGAKFVPYFEKVYPSILEWAKPNRNSHDQSMAIGCIADVAIRLAGAGEGLMTRFASTTYETALRIARSQDSNSRQNALYCIGALFLTCNQEANMSNSQICLRCITNYMQLPRDGSQEDQITRDNAVSTLGKMLMAESDSLPCDKLLPTFFQALPLTADFSEYYWIFKTIIHFLTKEKEKVCLFQN</sequence>
<keyword evidence="5" id="KW-0653">Protein transport</keyword>
<organism evidence="7 8">
    <name type="scientific">Reticulomyxa filosa</name>
    <dbReference type="NCBI Taxonomy" id="46433"/>
    <lineage>
        <taxon>Eukaryota</taxon>
        <taxon>Sar</taxon>
        <taxon>Rhizaria</taxon>
        <taxon>Retaria</taxon>
        <taxon>Foraminifera</taxon>
        <taxon>Monothalamids</taxon>
        <taxon>Reticulomyxidae</taxon>
        <taxon>Reticulomyxa</taxon>
    </lineage>
</organism>
<feature type="non-terminal residue" evidence="7">
    <location>
        <position position="1"/>
    </location>
</feature>
<evidence type="ECO:0000256" key="4">
    <source>
        <dbReference type="ARBA" id="ARBA00022737"/>
    </source>
</evidence>
<keyword evidence="6" id="KW-1133">Transmembrane helix</keyword>
<evidence type="ECO:0000256" key="3">
    <source>
        <dbReference type="ARBA" id="ARBA00022490"/>
    </source>
</evidence>
<keyword evidence="6" id="KW-0812">Transmembrane</keyword>
<keyword evidence="2" id="KW-0813">Transport</keyword>
<evidence type="ECO:0000256" key="2">
    <source>
        <dbReference type="ARBA" id="ARBA00022448"/>
    </source>
</evidence>
<dbReference type="PANTHER" id="PTHR10527">
    <property type="entry name" value="IMPORTIN BETA"/>
    <property type="match status" value="1"/>
</dbReference>
<dbReference type="GO" id="GO:0006606">
    <property type="term" value="P:protein import into nucleus"/>
    <property type="evidence" value="ECO:0007669"/>
    <property type="project" value="InterPro"/>
</dbReference>
<dbReference type="GO" id="GO:0005737">
    <property type="term" value="C:cytoplasm"/>
    <property type="evidence" value="ECO:0007669"/>
    <property type="project" value="UniProtKB-SubCell"/>
</dbReference>
<keyword evidence="3" id="KW-0963">Cytoplasm</keyword>
<accession>X6MI61</accession>
<keyword evidence="6" id="KW-0472">Membrane</keyword>
<evidence type="ECO:0000313" key="7">
    <source>
        <dbReference type="EMBL" id="ETO13336.1"/>
    </source>
</evidence>
<evidence type="ECO:0000256" key="6">
    <source>
        <dbReference type="SAM" id="Phobius"/>
    </source>
</evidence>
<dbReference type="SUPFAM" id="SSF48371">
    <property type="entry name" value="ARM repeat"/>
    <property type="match status" value="1"/>
</dbReference>
<evidence type="ECO:0000256" key="1">
    <source>
        <dbReference type="ARBA" id="ARBA00004496"/>
    </source>
</evidence>
<dbReference type="AlphaFoldDB" id="X6MI61"/>
<keyword evidence="8" id="KW-1185">Reference proteome</keyword>